<gene>
    <name evidence="2" type="ORF">EVAR_81447_1</name>
</gene>
<feature type="compositionally biased region" description="Polar residues" evidence="1">
    <location>
        <begin position="30"/>
        <end position="42"/>
    </location>
</feature>
<organism evidence="2 3">
    <name type="scientific">Eumeta variegata</name>
    <name type="common">Bagworm moth</name>
    <name type="synonym">Eumeta japonica</name>
    <dbReference type="NCBI Taxonomy" id="151549"/>
    <lineage>
        <taxon>Eukaryota</taxon>
        <taxon>Metazoa</taxon>
        <taxon>Ecdysozoa</taxon>
        <taxon>Arthropoda</taxon>
        <taxon>Hexapoda</taxon>
        <taxon>Insecta</taxon>
        <taxon>Pterygota</taxon>
        <taxon>Neoptera</taxon>
        <taxon>Endopterygota</taxon>
        <taxon>Lepidoptera</taxon>
        <taxon>Glossata</taxon>
        <taxon>Ditrysia</taxon>
        <taxon>Tineoidea</taxon>
        <taxon>Psychidae</taxon>
        <taxon>Oiketicinae</taxon>
        <taxon>Eumeta</taxon>
    </lineage>
</organism>
<protein>
    <submittedName>
        <fullName evidence="2">Uncharacterized protein</fullName>
    </submittedName>
</protein>
<proteinExistence type="predicted"/>
<reference evidence="2 3" key="1">
    <citation type="journal article" date="2019" name="Commun. Biol.">
        <title>The bagworm genome reveals a unique fibroin gene that provides high tensile strength.</title>
        <authorList>
            <person name="Kono N."/>
            <person name="Nakamura H."/>
            <person name="Ohtoshi R."/>
            <person name="Tomita M."/>
            <person name="Numata K."/>
            <person name="Arakawa K."/>
        </authorList>
    </citation>
    <scope>NUCLEOTIDE SEQUENCE [LARGE SCALE GENOMIC DNA]</scope>
</reference>
<feature type="region of interest" description="Disordered" evidence="1">
    <location>
        <begin position="78"/>
        <end position="100"/>
    </location>
</feature>
<evidence type="ECO:0000256" key="1">
    <source>
        <dbReference type="SAM" id="MobiDB-lite"/>
    </source>
</evidence>
<feature type="compositionally biased region" description="Polar residues" evidence="1">
    <location>
        <begin position="83"/>
        <end position="95"/>
    </location>
</feature>
<keyword evidence="3" id="KW-1185">Reference proteome</keyword>
<evidence type="ECO:0000313" key="2">
    <source>
        <dbReference type="EMBL" id="GBP44126.1"/>
    </source>
</evidence>
<dbReference type="AlphaFoldDB" id="A0A4C1VXX8"/>
<feature type="region of interest" description="Disordered" evidence="1">
    <location>
        <begin position="30"/>
        <end position="49"/>
    </location>
</feature>
<comment type="caution">
    <text evidence="2">The sequence shown here is derived from an EMBL/GenBank/DDBJ whole genome shotgun (WGS) entry which is preliminary data.</text>
</comment>
<evidence type="ECO:0000313" key="3">
    <source>
        <dbReference type="Proteomes" id="UP000299102"/>
    </source>
</evidence>
<dbReference type="OrthoDB" id="7612835at2759"/>
<name>A0A4C1VXX8_EUMVA</name>
<dbReference type="EMBL" id="BGZK01000447">
    <property type="protein sequence ID" value="GBP44126.1"/>
    <property type="molecule type" value="Genomic_DNA"/>
</dbReference>
<dbReference type="Proteomes" id="UP000299102">
    <property type="component" value="Unassembled WGS sequence"/>
</dbReference>
<accession>A0A4C1VXX8</accession>
<sequence>MINLFRFATAQTSAGLTPNPVGLLQPVSATPQQREQQVQNAPAPSKPATAKLGATWADSKNAINIDVDNLLGPKSPKFEPAPTINQLKSNPNSPTHARGRSDVLPPMGSAMPPMGNVLPPTGSVLLPVGNAMPAVGNAGPPVGNMMAFQFAAQNNSFQGNLLNNNNIFQQQQSFANRNSFLQ</sequence>